<dbReference type="Proteomes" id="UP000627781">
    <property type="component" value="Unassembled WGS sequence"/>
</dbReference>
<dbReference type="EMBL" id="JACSRA010000043">
    <property type="protein sequence ID" value="MBD7913309.1"/>
    <property type="molecule type" value="Genomic_DNA"/>
</dbReference>
<protein>
    <submittedName>
        <fullName evidence="2">Uncharacterized protein</fullName>
    </submittedName>
</protein>
<name>A0ABR8PYR8_9CLOT</name>
<sequence length="57" mass="6765">MIIYIIYLTIIFSLMLMEKLITSTIKNRKGNNVEEVNNSYNNQMIPKKKQNFDILLN</sequence>
<reference evidence="2 3" key="1">
    <citation type="submission" date="2020-08" db="EMBL/GenBank/DDBJ databases">
        <title>A Genomic Blueprint of the Chicken Gut Microbiome.</title>
        <authorList>
            <person name="Gilroy R."/>
            <person name="Ravi A."/>
            <person name="Getino M."/>
            <person name="Pursley I."/>
            <person name="Horton D.L."/>
            <person name="Alikhan N.-F."/>
            <person name="Baker D."/>
            <person name="Gharbi K."/>
            <person name="Hall N."/>
            <person name="Watson M."/>
            <person name="Adriaenssens E.M."/>
            <person name="Foster-Nyarko E."/>
            <person name="Jarju S."/>
            <person name="Secka A."/>
            <person name="Antonio M."/>
            <person name="Oren A."/>
            <person name="Chaudhuri R."/>
            <person name="La Ragione R.M."/>
            <person name="Hildebrand F."/>
            <person name="Pallen M.J."/>
        </authorList>
    </citation>
    <scope>NUCLEOTIDE SEQUENCE [LARGE SCALE GENOMIC DNA]</scope>
    <source>
        <strain evidence="2 3">Sa3CVN1</strain>
    </source>
</reference>
<keyword evidence="1" id="KW-0812">Transmembrane</keyword>
<evidence type="ECO:0000256" key="1">
    <source>
        <dbReference type="SAM" id="Phobius"/>
    </source>
</evidence>
<comment type="caution">
    <text evidence="2">The sequence shown here is derived from an EMBL/GenBank/DDBJ whole genome shotgun (WGS) entry which is preliminary data.</text>
</comment>
<evidence type="ECO:0000313" key="3">
    <source>
        <dbReference type="Proteomes" id="UP000627781"/>
    </source>
</evidence>
<proteinExistence type="predicted"/>
<dbReference type="RefSeq" id="WP_191770211.1">
    <property type="nucleotide sequence ID" value="NZ_JACSRA010000043.1"/>
</dbReference>
<accession>A0ABR8PYR8</accession>
<feature type="transmembrane region" description="Helical" evidence="1">
    <location>
        <begin position="6"/>
        <end position="22"/>
    </location>
</feature>
<keyword evidence="3" id="KW-1185">Reference proteome</keyword>
<keyword evidence="1" id="KW-1133">Transmembrane helix</keyword>
<organism evidence="2 3">
    <name type="scientific">Clostridium cibarium</name>
    <dbReference type="NCBI Taxonomy" id="2762247"/>
    <lineage>
        <taxon>Bacteria</taxon>
        <taxon>Bacillati</taxon>
        <taxon>Bacillota</taxon>
        <taxon>Clostridia</taxon>
        <taxon>Eubacteriales</taxon>
        <taxon>Clostridiaceae</taxon>
        <taxon>Clostridium</taxon>
    </lineage>
</organism>
<gene>
    <name evidence="2" type="ORF">H9661_18300</name>
</gene>
<evidence type="ECO:0000313" key="2">
    <source>
        <dbReference type="EMBL" id="MBD7913309.1"/>
    </source>
</evidence>
<keyword evidence="1" id="KW-0472">Membrane</keyword>